<keyword evidence="5 6" id="KW-0234">DNA repair</keyword>
<evidence type="ECO:0000313" key="8">
    <source>
        <dbReference type="EMBL" id="GAA2115836.1"/>
    </source>
</evidence>
<gene>
    <name evidence="6 8" type="primary">ruvA</name>
    <name evidence="8" type="ORF">GCM10009824_14030</name>
</gene>
<feature type="domain" description="Helix-hairpin-helix DNA-binding motif class 1" evidence="7">
    <location>
        <begin position="108"/>
        <end position="127"/>
    </location>
</feature>
<dbReference type="InterPro" id="IPR012340">
    <property type="entry name" value="NA-bd_OB-fold"/>
</dbReference>
<evidence type="ECO:0000313" key="9">
    <source>
        <dbReference type="Proteomes" id="UP001500166"/>
    </source>
</evidence>
<comment type="subcellular location">
    <subcellularLocation>
        <location evidence="6">Cytoplasm</location>
    </subcellularLocation>
</comment>
<comment type="domain">
    <text evidence="6">Has three domains with a flexible linker between the domains II and III and assumes an 'L' shape. Domain III is highly mobile and contacts RuvB.</text>
</comment>
<evidence type="ECO:0000259" key="7">
    <source>
        <dbReference type="SMART" id="SM00278"/>
    </source>
</evidence>
<dbReference type="Pfam" id="PF01330">
    <property type="entry name" value="RuvA_N"/>
    <property type="match status" value="1"/>
</dbReference>
<dbReference type="Gene3D" id="1.10.150.20">
    <property type="entry name" value="5' to 3' exonuclease, C-terminal subdomain"/>
    <property type="match status" value="1"/>
</dbReference>
<dbReference type="SUPFAM" id="SSF46929">
    <property type="entry name" value="DNA helicase RuvA subunit, C-terminal domain"/>
    <property type="match status" value="1"/>
</dbReference>
<feature type="region of interest" description="Domain III" evidence="6">
    <location>
        <begin position="152"/>
        <end position="214"/>
    </location>
</feature>
<dbReference type="InterPro" id="IPR013849">
    <property type="entry name" value="DNA_helicase_Holl-junc_RuvA_I"/>
</dbReference>
<dbReference type="RefSeq" id="WP_344224287.1">
    <property type="nucleotide sequence ID" value="NZ_BAAAQA010000015.1"/>
</dbReference>
<comment type="function">
    <text evidence="6">The RuvA-RuvB-RuvC complex processes Holliday junction (HJ) DNA during genetic recombination and DNA repair, while the RuvA-RuvB complex plays an important role in the rescue of blocked DNA replication forks via replication fork reversal (RFR). RuvA specifically binds to HJ cruciform DNA, conferring on it an open structure. The RuvB hexamer acts as an ATP-dependent pump, pulling dsDNA into and through the RuvAB complex. HJ branch migration allows RuvC to scan DNA until it finds its consensus sequence, where it cleaves and resolves the cruciform DNA.</text>
</comment>
<dbReference type="InterPro" id="IPR036267">
    <property type="entry name" value="RuvA_C_sf"/>
</dbReference>
<evidence type="ECO:0000256" key="6">
    <source>
        <dbReference type="HAMAP-Rule" id="MF_00031"/>
    </source>
</evidence>
<keyword evidence="3 6" id="KW-0238">DNA-binding</keyword>
<dbReference type="InterPro" id="IPR000085">
    <property type="entry name" value="RuvA"/>
</dbReference>
<organism evidence="8 9">
    <name type="scientific">Kocuria atrinae</name>
    <dbReference type="NCBI Taxonomy" id="592377"/>
    <lineage>
        <taxon>Bacteria</taxon>
        <taxon>Bacillati</taxon>
        <taxon>Actinomycetota</taxon>
        <taxon>Actinomycetes</taxon>
        <taxon>Micrococcales</taxon>
        <taxon>Micrococcaceae</taxon>
        <taxon>Kocuria</taxon>
    </lineage>
</organism>
<name>A0ABN2XSR3_9MICC</name>
<dbReference type="InterPro" id="IPR011114">
    <property type="entry name" value="RuvA_C"/>
</dbReference>
<feature type="region of interest" description="Domain I" evidence="6">
    <location>
        <begin position="1"/>
        <end position="64"/>
    </location>
</feature>
<comment type="similarity">
    <text evidence="6">Belongs to the RuvA family.</text>
</comment>
<dbReference type="CDD" id="cd14332">
    <property type="entry name" value="UBA_RuvA_C"/>
    <property type="match status" value="1"/>
</dbReference>
<accession>A0ABN2XSR3</accession>
<proteinExistence type="inferred from homology"/>
<dbReference type="NCBIfam" id="TIGR00084">
    <property type="entry name" value="ruvA"/>
    <property type="match status" value="1"/>
</dbReference>
<protein>
    <recommendedName>
        <fullName evidence="6">Holliday junction branch migration complex subunit RuvA</fullName>
    </recommendedName>
</protein>
<dbReference type="Proteomes" id="UP001500166">
    <property type="component" value="Unassembled WGS sequence"/>
</dbReference>
<keyword evidence="1 6" id="KW-0963">Cytoplasm</keyword>
<keyword evidence="4 6" id="KW-0233">DNA recombination</keyword>
<dbReference type="SUPFAM" id="SSF50249">
    <property type="entry name" value="Nucleic acid-binding proteins"/>
    <property type="match status" value="1"/>
</dbReference>
<dbReference type="Pfam" id="PF07499">
    <property type="entry name" value="RuvA_C"/>
    <property type="match status" value="1"/>
</dbReference>
<comment type="caution">
    <text evidence="8">The sequence shown here is derived from an EMBL/GenBank/DDBJ whole genome shotgun (WGS) entry which is preliminary data.</text>
</comment>
<dbReference type="InterPro" id="IPR003583">
    <property type="entry name" value="Hlx-hairpin-Hlx_DNA-bd_motif"/>
</dbReference>
<dbReference type="Gene3D" id="2.40.50.140">
    <property type="entry name" value="Nucleic acid-binding proteins"/>
    <property type="match status" value="1"/>
</dbReference>
<dbReference type="SMART" id="SM00278">
    <property type="entry name" value="HhH1"/>
    <property type="match status" value="2"/>
</dbReference>
<evidence type="ECO:0000256" key="1">
    <source>
        <dbReference type="ARBA" id="ARBA00022490"/>
    </source>
</evidence>
<dbReference type="InterPro" id="IPR010994">
    <property type="entry name" value="RuvA_2-like"/>
</dbReference>
<dbReference type="Pfam" id="PF14520">
    <property type="entry name" value="HHH_5"/>
    <property type="match status" value="1"/>
</dbReference>
<dbReference type="Gene3D" id="1.10.8.10">
    <property type="entry name" value="DNA helicase RuvA subunit, C-terminal domain"/>
    <property type="match status" value="1"/>
</dbReference>
<keyword evidence="2 6" id="KW-0227">DNA damage</keyword>
<dbReference type="EMBL" id="BAAAQA010000015">
    <property type="protein sequence ID" value="GAA2115836.1"/>
    <property type="molecule type" value="Genomic_DNA"/>
</dbReference>
<evidence type="ECO:0000256" key="5">
    <source>
        <dbReference type="ARBA" id="ARBA00023204"/>
    </source>
</evidence>
<evidence type="ECO:0000256" key="3">
    <source>
        <dbReference type="ARBA" id="ARBA00023125"/>
    </source>
</evidence>
<evidence type="ECO:0000256" key="2">
    <source>
        <dbReference type="ARBA" id="ARBA00022763"/>
    </source>
</evidence>
<comment type="caution">
    <text evidence="6">Lacks conserved residue(s) required for the propagation of feature annotation.</text>
</comment>
<sequence>MIASVTGEVRFVGATQAVVEVSGFGIEVQASPHTLAGLRTGATVHLHTAYIARKDEAPLLFGFAGADEKEVFTVMLGVSGVGPRTALAAVSVLGPDETRRAIATGDDKAFTAVPGIGPKSARRIVLELADKLVLPEPKESPAAQPQVQVWREQVMDALVGLGWSEKDATRGIDDALETQPELADSGNVAEILRAVLSWLGTAKGTSHARSRGRS</sequence>
<dbReference type="SUPFAM" id="SSF47781">
    <property type="entry name" value="RuvA domain 2-like"/>
    <property type="match status" value="1"/>
</dbReference>
<evidence type="ECO:0000256" key="4">
    <source>
        <dbReference type="ARBA" id="ARBA00023172"/>
    </source>
</evidence>
<reference evidence="8 9" key="1">
    <citation type="journal article" date="2019" name="Int. J. Syst. Evol. Microbiol.">
        <title>The Global Catalogue of Microorganisms (GCM) 10K type strain sequencing project: providing services to taxonomists for standard genome sequencing and annotation.</title>
        <authorList>
            <consortium name="The Broad Institute Genomics Platform"/>
            <consortium name="The Broad Institute Genome Sequencing Center for Infectious Disease"/>
            <person name="Wu L."/>
            <person name="Ma J."/>
        </authorList>
    </citation>
    <scope>NUCLEOTIDE SEQUENCE [LARGE SCALE GENOMIC DNA]</scope>
    <source>
        <strain evidence="8 9">JCM 15914</strain>
    </source>
</reference>
<feature type="domain" description="Helix-hairpin-helix DNA-binding motif class 1" evidence="7">
    <location>
        <begin position="73"/>
        <end position="92"/>
    </location>
</feature>
<keyword evidence="9" id="KW-1185">Reference proteome</keyword>
<dbReference type="HAMAP" id="MF_00031">
    <property type="entry name" value="DNA_HJ_migration_RuvA"/>
    <property type="match status" value="1"/>
</dbReference>
<comment type="subunit">
    <text evidence="6">Homotetramer. Forms an RuvA(8)-RuvB(12)-Holliday junction (HJ) complex. HJ DNA is sandwiched between 2 RuvA tetramers; dsDNA enters through RuvA and exits via RuvB. An RuvB hexamer assembles on each DNA strand where it exits the tetramer. Each RuvB hexamer is contacted by two RuvA subunits (via domain III) on 2 adjacent RuvB subunits; this complex drives branch migration. In the full resolvosome a probable DNA-RuvA(4)-RuvB(12)-RuvC(2) complex forms which resolves the HJ.</text>
</comment>